<sequence length="135" mass="14779">MRDSVIPVVFDVIAHSEIDAAEAVATALESRPPEPAGEACDRYVEAWWLPVAAHKGVDRNDRPAMFLVEAAPTADELEAANHPGRGFPFGEHLNRERLTRKDLDDVTTLVAAYEHAFAATRHPAAADHFVVETGR</sequence>
<accession>A0A168EAP9</accession>
<keyword evidence="2" id="KW-1185">Reference proteome</keyword>
<evidence type="ECO:0000313" key="1">
    <source>
        <dbReference type="EMBL" id="ANC29812.1"/>
    </source>
</evidence>
<dbReference type="OrthoDB" id="9759959at2"/>
<organism evidence="1 2">
    <name type="scientific">Isoptericola dokdonensis DS-3</name>
    <dbReference type="NCBI Taxonomy" id="1300344"/>
    <lineage>
        <taxon>Bacteria</taxon>
        <taxon>Bacillati</taxon>
        <taxon>Actinomycetota</taxon>
        <taxon>Actinomycetes</taxon>
        <taxon>Micrococcales</taxon>
        <taxon>Promicromonosporaceae</taxon>
        <taxon>Isoptericola</taxon>
    </lineage>
</organism>
<dbReference type="PATRIC" id="fig|1300344.3.peg.216"/>
<dbReference type="RefSeq" id="WP_068200531.1">
    <property type="nucleotide sequence ID" value="NZ_CP014209.1"/>
</dbReference>
<dbReference type="KEGG" id="ido:I598_0221"/>
<reference evidence="1 2" key="1">
    <citation type="submission" date="2016-01" db="EMBL/GenBank/DDBJ databases">
        <title>Complete genome sequence of a soil Actinobacterium, Isoptericola dokdonensis DS-3.</title>
        <authorList>
            <person name="Kwon S.-K."/>
            <person name="Kim J.F."/>
        </authorList>
    </citation>
    <scope>NUCLEOTIDE SEQUENCE [LARGE SCALE GENOMIC DNA]</scope>
    <source>
        <strain evidence="1 2">DS-3</strain>
    </source>
</reference>
<dbReference type="STRING" id="1300344.I598_0221"/>
<dbReference type="Proteomes" id="UP000076794">
    <property type="component" value="Chromosome"/>
</dbReference>
<name>A0A168EAP9_9MICO</name>
<gene>
    <name evidence="1" type="ORF">I598_0221</name>
</gene>
<dbReference type="AlphaFoldDB" id="A0A168EAP9"/>
<evidence type="ECO:0000313" key="2">
    <source>
        <dbReference type="Proteomes" id="UP000076794"/>
    </source>
</evidence>
<dbReference type="EMBL" id="CP014209">
    <property type="protein sequence ID" value="ANC29812.1"/>
    <property type="molecule type" value="Genomic_DNA"/>
</dbReference>
<protein>
    <submittedName>
        <fullName evidence="1">Uncharacterized protein</fullName>
    </submittedName>
</protein>
<proteinExistence type="predicted"/>